<keyword evidence="3" id="KW-1185">Reference proteome</keyword>
<feature type="compositionally biased region" description="Polar residues" evidence="1">
    <location>
        <begin position="25"/>
        <end position="40"/>
    </location>
</feature>
<evidence type="ECO:0000256" key="1">
    <source>
        <dbReference type="SAM" id="MobiDB-lite"/>
    </source>
</evidence>
<feature type="compositionally biased region" description="Polar residues" evidence="1">
    <location>
        <begin position="337"/>
        <end position="360"/>
    </location>
</feature>
<dbReference type="VEuPathDB" id="AmoebaDB:NAEGRDRAFT_61881"/>
<dbReference type="InParanoid" id="D2UZB8"/>
<feature type="compositionally biased region" description="Low complexity" evidence="1">
    <location>
        <begin position="1"/>
        <end position="24"/>
    </location>
</feature>
<sequence>MKQHPISGLNNSSRSISNNNKNLRASQQQQGGENDSYNLNRSGFSAHLGGANIVRGGASLSSSGRNNLSSYFEVDDDEEEDLLNNSTTTPQQQNNEKMMEENLEIGSLNTSQITSTASNYSNYPPLANNSFSTNPPLVESLKNSKKAASHQQHDKILKHFYQESDEESIPEPRVYSPQQQKQQHSSPQAPLSQTRSVSSKTSSKKSSSNKHNPMLEHQPPQPFPMFPNPYQFFPNFNYYPFFPPQYGANMNADAITEMQKLYPNVQASNDTFITEKSVESSSFFEKDQLLDVLISESKQMKSVIEHQSELINVILKKLDEVNGKLDVLKAQNRDKTNQVSNTNSPNTASLKSSTRSTSKQPIDETDLNNHSKTSNSMINNTSHYQFHTDNSILKKSPPASPVKPATATVSNSTESFRYANSIPSPSNSPIKPISKIRALTIQGYQPTHLPIYMAILVHL</sequence>
<feature type="region of interest" description="Disordered" evidence="1">
    <location>
        <begin position="163"/>
        <end position="223"/>
    </location>
</feature>
<name>D2UZB8_NAEGR</name>
<dbReference type="AlphaFoldDB" id="D2UZB8"/>
<feature type="compositionally biased region" description="Polar residues" evidence="1">
    <location>
        <begin position="368"/>
        <end position="378"/>
    </location>
</feature>
<feature type="region of interest" description="Disordered" evidence="1">
    <location>
        <begin position="332"/>
        <end position="378"/>
    </location>
</feature>
<dbReference type="KEGG" id="ngr:NAEGRDRAFT_61881"/>
<evidence type="ECO:0000313" key="2">
    <source>
        <dbReference type="EMBL" id="EFC49920.1"/>
    </source>
</evidence>
<reference evidence="2 3" key="1">
    <citation type="journal article" date="2010" name="Cell">
        <title>The genome of Naegleria gruberi illuminates early eukaryotic versatility.</title>
        <authorList>
            <person name="Fritz-Laylin L.K."/>
            <person name="Prochnik S.E."/>
            <person name="Ginger M.L."/>
            <person name="Dacks J.B."/>
            <person name="Carpenter M.L."/>
            <person name="Field M.C."/>
            <person name="Kuo A."/>
            <person name="Paredez A."/>
            <person name="Chapman J."/>
            <person name="Pham J."/>
            <person name="Shu S."/>
            <person name="Neupane R."/>
            <person name="Cipriano M."/>
            <person name="Mancuso J."/>
            <person name="Tu H."/>
            <person name="Salamov A."/>
            <person name="Lindquist E."/>
            <person name="Shapiro H."/>
            <person name="Lucas S."/>
            <person name="Grigoriev I.V."/>
            <person name="Cande W.Z."/>
            <person name="Fulton C."/>
            <person name="Rokhsar D.S."/>
            <person name="Dawson S.C."/>
        </authorList>
    </citation>
    <scope>NUCLEOTIDE SEQUENCE [LARGE SCALE GENOMIC DNA]</scope>
    <source>
        <strain evidence="2 3">NEG-M</strain>
    </source>
</reference>
<accession>D2UZB8</accession>
<feature type="compositionally biased region" description="Low complexity" evidence="1">
    <location>
        <begin position="84"/>
        <end position="95"/>
    </location>
</feature>
<dbReference type="GeneID" id="8863253"/>
<feature type="region of interest" description="Disordered" evidence="1">
    <location>
        <begin position="1"/>
        <end position="40"/>
    </location>
</feature>
<organism evidence="3">
    <name type="scientific">Naegleria gruberi</name>
    <name type="common">Amoeba</name>
    <dbReference type="NCBI Taxonomy" id="5762"/>
    <lineage>
        <taxon>Eukaryota</taxon>
        <taxon>Discoba</taxon>
        <taxon>Heterolobosea</taxon>
        <taxon>Tetramitia</taxon>
        <taxon>Eutetramitia</taxon>
        <taxon>Vahlkampfiidae</taxon>
        <taxon>Naegleria</taxon>
    </lineage>
</organism>
<dbReference type="RefSeq" id="XP_002682664.1">
    <property type="nucleotide sequence ID" value="XM_002682618.1"/>
</dbReference>
<dbReference type="Proteomes" id="UP000006671">
    <property type="component" value="Unassembled WGS sequence"/>
</dbReference>
<gene>
    <name evidence="2" type="ORF">NAEGRDRAFT_61881</name>
</gene>
<protein>
    <submittedName>
        <fullName evidence="2">Predicted protein</fullName>
    </submittedName>
</protein>
<feature type="compositionally biased region" description="Low complexity" evidence="1">
    <location>
        <begin position="176"/>
        <end position="210"/>
    </location>
</feature>
<dbReference type="EMBL" id="GG738846">
    <property type="protein sequence ID" value="EFC49920.1"/>
    <property type="molecule type" value="Genomic_DNA"/>
</dbReference>
<feature type="region of interest" description="Disordered" evidence="1">
    <location>
        <begin position="76"/>
        <end position="95"/>
    </location>
</feature>
<proteinExistence type="predicted"/>
<evidence type="ECO:0000313" key="3">
    <source>
        <dbReference type="Proteomes" id="UP000006671"/>
    </source>
</evidence>